<evidence type="ECO:0000256" key="10">
    <source>
        <dbReference type="SAM" id="MobiDB-lite"/>
    </source>
</evidence>
<evidence type="ECO:0000313" key="13">
    <source>
        <dbReference type="Proteomes" id="UP000237347"/>
    </source>
</evidence>
<protein>
    <recommendedName>
        <fullName evidence="9">Auxin-responsive protein</fullName>
    </recommendedName>
</protein>
<dbReference type="InterPro" id="IPR015300">
    <property type="entry name" value="DNA-bd_pseudobarrel_sf"/>
</dbReference>
<dbReference type="Gene3D" id="3.10.20.90">
    <property type="entry name" value="Phosphatidylinositol 3-kinase Catalytic Subunit, Chain A, domain 1"/>
    <property type="match status" value="1"/>
</dbReference>
<name>A0AAW0LC10_QUESU</name>
<keyword evidence="4 9" id="KW-0805">Transcription regulation</keyword>
<dbReference type="InterPro" id="IPR053793">
    <property type="entry name" value="PB1-like"/>
</dbReference>
<organism evidence="12 13">
    <name type="scientific">Quercus suber</name>
    <name type="common">Cork oak</name>
    <dbReference type="NCBI Taxonomy" id="58331"/>
    <lineage>
        <taxon>Eukaryota</taxon>
        <taxon>Viridiplantae</taxon>
        <taxon>Streptophyta</taxon>
        <taxon>Embryophyta</taxon>
        <taxon>Tracheophyta</taxon>
        <taxon>Spermatophyta</taxon>
        <taxon>Magnoliopsida</taxon>
        <taxon>eudicotyledons</taxon>
        <taxon>Gunneridae</taxon>
        <taxon>Pentapetalae</taxon>
        <taxon>rosids</taxon>
        <taxon>fabids</taxon>
        <taxon>Fagales</taxon>
        <taxon>Fagaceae</taxon>
        <taxon>Quercus</taxon>
    </lineage>
</organism>
<dbReference type="GO" id="GO:0006355">
    <property type="term" value="P:regulation of DNA-templated transcription"/>
    <property type="evidence" value="ECO:0007669"/>
    <property type="project" value="InterPro"/>
</dbReference>
<dbReference type="Gene3D" id="2.40.330.10">
    <property type="entry name" value="DNA-binding pseudobarrel domain"/>
    <property type="match status" value="1"/>
</dbReference>
<feature type="region of interest" description="Disordered" evidence="10">
    <location>
        <begin position="488"/>
        <end position="522"/>
    </location>
</feature>
<dbReference type="InterPro" id="IPR033389">
    <property type="entry name" value="AUX/IAA_dom"/>
</dbReference>
<evidence type="ECO:0000256" key="6">
    <source>
        <dbReference type="ARBA" id="ARBA00023163"/>
    </source>
</evidence>
<keyword evidence="9" id="KW-0678">Repressor</keyword>
<keyword evidence="8 9" id="KW-0927">Auxin signaling pathway</keyword>
<comment type="caution">
    <text evidence="12">The sequence shown here is derived from an EMBL/GenBank/DDBJ whole genome shotgun (WGS) entry which is preliminary data.</text>
</comment>
<evidence type="ECO:0000256" key="9">
    <source>
        <dbReference type="RuleBase" id="RU004549"/>
    </source>
</evidence>
<dbReference type="Pfam" id="PF02309">
    <property type="entry name" value="AUX_IAA"/>
    <property type="match status" value="2"/>
</dbReference>
<dbReference type="PANTHER" id="PTHR31384:SF8">
    <property type="entry name" value="AUXIN RESPONSE FACTOR 11"/>
    <property type="match status" value="1"/>
</dbReference>
<dbReference type="GO" id="GO:0009734">
    <property type="term" value="P:auxin-activated signaling pathway"/>
    <property type="evidence" value="ECO:0007669"/>
    <property type="project" value="UniProtKB-UniRule"/>
</dbReference>
<dbReference type="InterPro" id="IPR010525">
    <property type="entry name" value="ARF_dom"/>
</dbReference>
<dbReference type="SUPFAM" id="SSF54277">
    <property type="entry name" value="CAD &amp; PB1 domains"/>
    <property type="match status" value="1"/>
</dbReference>
<comment type="similarity">
    <text evidence="2">Belongs to the ARF family.</text>
</comment>
<evidence type="ECO:0000256" key="1">
    <source>
        <dbReference type="ARBA" id="ARBA00004123"/>
    </source>
</evidence>
<comment type="subunit">
    <text evidence="3 9">Homodimers and heterodimers.</text>
</comment>
<comment type="similarity">
    <text evidence="9">Belongs to the Aux/IAA family.</text>
</comment>
<evidence type="ECO:0000313" key="12">
    <source>
        <dbReference type="EMBL" id="KAK7849198.1"/>
    </source>
</evidence>
<evidence type="ECO:0000256" key="8">
    <source>
        <dbReference type="ARBA" id="ARBA00023294"/>
    </source>
</evidence>
<dbReference type="Proteomes" id="UP000237347">
    <property type="component" value="Unassembled WGS sequence"/>
</dbReference>
<evidence type="ECO:0000256" key="2">
    <source>
        <dbReference type="ARBA" id="ARBA00007853"/>
    </source>
</evidence>
<gene>
    <name evidence="12" type="primary">ARF9_0</name>
    <name evidence="12" type="ORF">CFP56_003421</name>
</gene>
<evidence type="ECO:0000256" key="7">
    <source>
        <dbReference type="ARBA" id="ARBA00023242"/>
    </source>
</evidence>
<evidence type="ECO:0000256" key="5">
    <source>
        <dbReference type="ARBA" id="ARBA00023125"/>
    </source>
</evidence>
<feature type="compositionally biased region" description="Polar residues" evidence="10">
    <location>
        <begin position="511"/>
        <end position="522"/>
    </location>
</feature>
<dbReference type="PROSITE" id="PS51745">
    <property type="entry name" value="PB1"/>
    <property type="match status" value="1"/>
</dbReference>
<dbReference type="Pfam" id="PF06507">
    <property type="entry name" value="ARF_AD"/>
    <property type="match status" value="1"/>
</dbReference>
<dbReference type="PANTHER" id="PTHR31384">
    <property type="entry name" value="AUXIN RESPONSE FACTOR 4-RELATED"/>
    <property type="match status" value="1"/>
</dbReference>
<accession>A0AAW0LC10</accession>
<keyword evidence="5" id="KW-0238">DNA-binding</keyword>
<dbReference type="GO" id="GO:0003677">
    <property type="term" value="F:DNA binding"/>
    <property type="evidence" value="ECO:0007669"/>
    <property type="project" value="UniProtKB-KW"/>
</dbReference>
<dbReference type="EMBL" id="PKMF04000117">
    <property type="protein sequence ID" value="KAK7849198.1"/>
    <property type="molecule type" value="Genomic_DNA"/>
</dbReference>
<keyword evidence="6 9" id="KW-0804">Transcription</keyword>
<evidence type="ECO:0000256" key="3">
    <source>
        <dbReference type="ARBA" id="ARBA00011726"/>
    </source>
</evidence>
<dbReference type="GO" id="GO:0005634">
    <property type="term" value="C:nucleus"/>
    <property type="evidence" value="ECO:0007669"/>
    <property type="project" value="UniProtKB-SubCell"/>
</dbReference>
<dbReference type="Gene3D" id="2.30.30.1040">
    <property type="match status" value="1"/>
</dbReference>
<sequence length="635" mass="70100">MAHLEGSPGSSSISQAETGCVNDDLYTELWKLCAGPLVDVPKPGERVFYFPQGHMEQLEASTNQGLNQQIPLFNLPPKILCRVVHIRLLQNQPSSPDICPPEPPRQTVHSFCKILTASDTSTHGGFSVLRKHATECLPSLDMTQVTPTQELVAKDLHGGDNGELRVGVRRLARQQSPMPSSVISSQSMHLGVLATASHAVMTQTLFVVFYKPRTSQFIIGVNKYLEAVNNAFSVGMRFKMRFEGEDSPERRFTGTIVGVGDISKEWSDSKWRSLKIHWDEPATIPRPERVSPWEVEPFASSASLNLTQPVVKSKRPRPVDIPSSEITTNSAASAFWFHGSTHSHELTQLGSAAEVQSRETCGVWPSSQKEINTNGSCIRTEGIWPSSPHVNVSLDLFSDSPEDNKTVTAHPDYLSPGSSMLNNGPINDHVEKRTKSKTFLGCRLFGIDLTKNSQTTAPPERESAIMISSSAKGSSSTAIPEADRVHNLDASKSSNEQKQLIPDVSPKETQSKQGSSLSMRTRTKVQMQGVAVGRAVDLTVLKGYNDLIDELEKMFEIKGELRTRNKWAVVFTDDENDKMLVGDDPWPEFVKMVRKIYIYSSEEVKKMSTRCKLNASSFEGEGTVMSSDSEHGVET</sequence>
<dbReference type="FunFam" id="2.30.30.1040:FF:000001">
    <property type="entry name" value="Auxin response factor"/>
    <property type="match status" value="1"/>
</dbReference>
<dbReference type="SUPFAM" id="SSF101936">
    <property type="entry name" value="DNA-binding pseudobarrel domain"/>
    <property type="match status" value="1"/>
</dbReference>
<comment type="function">
    <text evidence="9">Aux/IAA proteins are short-lived transcriptional factors that function as repressors of early auxin response genes at low auxin concentrations.</text>
</comment>
<proteinExistence type="inferred from homology"/>
<dbReference type="InterPro" id="IPR044835">
    <property type="entry name" value="ARF_plant"/>
</dbReference>
<reference evidence="12 13" key="1">
    <citation type="journal article" date="2018" name="Sci. Data">
        <title>The draft genome sequence of cork oak.</title>
        <authorList>
            <person name="Ramos A.M."/>
            <person name="Usie A."/>
            <person name="Barbosa P."/>
            <person name="Barros P.M."/>
            <person name="Capote T."/>
            <person name="Chaves I."/>
            <person name="Simoes F."/>
            <person name="Abreu I."/>
            <person name="Carrasquinho I."/>
            <person name="Faro C."/>
            <person name="Guimaraes J.B."/>
            <person name="Mendonca D."/>
            <person name="Nobrega F."/>
            <person name="Rodrigues L."/>
            <person name="Saibo N.J.M."/>
            <person name="Varela M.C."/>
            <person name="Egas C."/>
            <person name="Matos J."/>
            <person name="Miguel C.M."/>
            <person name="Oliveira M.M."/>
            <person name="Ricardo C.P."/>
            <person name="Goncalves S."/>
        </authorList>
    </citation>
    <scope>NUCLEOTIDE SEQUENCE [LARGE SCALE GENOMIC DNA]</scope>
    <source>
        <strain evidence="13">cv. HL8</strain>
    </source>
</reference>
<evidence type="ECO:0000256" key="4">
    <source>
        <dbReference type="ARBA" id="ARBA00023015"/>
    </source>
</evidence>
<dbReference type="AlphaFoldDB" id="A0AAW0LC10"/>
<keyword evidence="7 9" id="KW-0539">Nucleus</keyword>
<dbReference type="FunFam" id="3.10.20.90:FF:000047">
    <property type="entry name" value="Auxin response factor"/>
    <property type="match status" value="1"/>
</dbReference>
<keyword evidence="13" id="KW-1185">Reference proteome</keyword>
<evidence type="ECO:0000259" key="11">
    <source>
        <dbReference type="PROSITE" id="PS51745"/>
    </source>
</evidence>
<comment type="subcellular location">
    <subcellularLocation>
        <location evidence="1 9">Nucleus</location>
    </subcellularLocation>
</comment>
<feature type="domain" description="PB1" evidence="11">
    <location>
        <begin position="520"/>
        <end position="612"/>
    </location>
</feature>